<dbReference type="AlphaFoldDB" id="A0A1T4M1L4"/>
<evidence type="ECO:0000256" key="9">
    <source>
        <dbReference type="SAM" id="Phobius"/>
    </source>
</evidence>
<dbReference type="Gene3D" id="1.20.5.1930">
    <property type="match status" value="1"/>
</dbReference>
<dbReference type="PANTHER" id="PTHR24421:SF10">
    <property type="entry name" value="NITRATE_NITRITE SENSOR PROTEIN NARQ"/>
    <property type="match status" value="1"/>
</dbReference>
<dbReference type="PANTHER" id="PTHR24421">
    <property type="entry name" value="NITRATE/NITRITE SENSOR PROTEIN NARX-RELATED"/>
    <property type="match status" value="1"/>
</dbReference>
<comment type="catalytic activity">
    <reaction evidence="1">
        <text>ATP + protein L-histidine = ADP + protein N-phospho-L-histidine.</text>
        <dbReference type="EC" id="2.7.13.3"/>
    </reaction>
</comment>
<evidence type="ECO:0000259" key="10">
    <source>
        <dbReference type="Pfam" id="PF02518"/>
    </source>
</evidence>
<feature type="transmembrane region" description="Helical" evidence="9">
    <location>
        <begin position="133"/>
        <end position="153"/>
    </location>
</feature>
<organism evidence="12 13">
    <name type="scientific">Marinactinospora thermotolerans DSM 45154</name>
    <dbReference type="NCBI Taxonomy" id="1122192"/>
    <lineage>
        <taxon>Bacteria</taxon>
        <taxon>Bacillati</taxon>
        <taxon>Actinomycetota</taxon>
        <taxon>Actinomycetes</taxon>
        <taxon>Streptosporangiales</taxon>
        <taxon>Nocardiopsidaceae</taxon>
        <taxon>Marinactinospora</taxon>
    </lineage>
</organism>
<feature type="domain" description="Histidine kinase/HSP90-like ATPase" evidence="10">
    <location>
        <begin position="297"/>
        <end position="386"/>
    </location>
</feature>
<dbReference type="InterPro" id="IPR050482">
    <property type="entry name" value="Sensor_HK_TwoCompSys"/>
</dbReference>
<keyword evidence="6 12" id="KW-0418">Kinase</keyword>
<evidence type="ECO:0000259" key="11">
    <source>
        <dbReference type="Pfam" id="PF07730"/>
    </source>
</evidence>
<name>A0A1T4M1L4_9ACTN</name>
<keyword evidence="5" id="KW-0547">Nucleotide-binding</keyword>
<dbReference type="RefSeq" id="WP_078760300.1">
    <property type="nucleotide sequence ID" value="NZ_FUWS01000002.1"/>
</dbReference>
<evidence type="ECO:0000313" key="13">
    <source>
        <dbReference type="Proteomes" id="UP000190637"/>
    </source>
</evidence>
<dbReference type="EC" id="2.7.13.3" evidence="2"/>
<reference evidence="12 13" key="1">
    <citation type="submission" date="2017-02" db="EMBL/GenBank/DDBJ databases">
        <authorList>
            <person name="Peterson S.W."/>
        </authorList>
    </citation>
    <scope>NUCLEOTIDE SEQUENCE [LARGE SCALE GENOMIC DNA]</scope>
    <source>
        <strain evidence="12 13">DSM 45154</strain>
    </source>
</reference>
<sequence length="533" mass="56402">MGTPTTVDGGGRGRPGRGELAVDALLVVATGPLLLMEALLRELNTADGMFTVRIAVALPLLLALPVLARFSSLVAVPVAAAATLLLSWFALPLLALSYRVGRHRPVNRAVVVVFAGIAAGGAAVVAVDGPAHNGVWFTTVAGFLLAVVLPWLVGTHRRQQLELLSAGWERAEQLEREQRITAEQARLRERARIARDMHDSLGHELSLIALRAGALQVAPDLSERHRTAAGELRESAAVATDRLRQIIGVLRDDSEQVPTEPADDSVTALVERARDSGLEVALTSTGTPEVLAPMADRAVYRVVQEALTNAARHAPGSAVEVRVDHRPGEVVVEVGDDGARGGPSLGASGGRHGLIGLGERVRLAGGTFRAGPRDEGGWAVEARIPVSGVAARAAAEPAESVADQRVRAADRYRRARWRVGWGMVVVLGLPALCVAGLMLVGMVSGLQRSLHSELPPERFALLSVGQDQASAEAVLPEVQEESLAREEQPPVPPGAECRYYRSGSSLDAGAGHRVHRLCFADGVVVAKDAYDPY</sequence>
<feature type="transmembrane region" description="Helical" evidence="9">
    <location>
        <begin position="109"/>
        <end position="127"/>
    </location>
</feature>
<keyword evidence="7" id="KW-0067">ATP-binding</keyword>
<proteinExistence type="predicted"/>
<accession>A0A1T4M1L4</accession>
<evidence type="ECO:0000256" key="2">
    <source>
        <dbReference type="ARBA" id="ARBA00012438"/>
    </source>
</evidence>
<dbReference type="GO" id="GO:0046983">
    <property type="term" value="F:protein dimerization activity"/>
    <property type="evidence" value="ECO:0007669"/>
    <property type="project" value="InterPro"/>
</dbReference>
<keyword evidence="9" id="KW-0472">Membrane</keyword>
<keyword evidence="13" id="KW-1185">Reference proteome</keyword>
<dbReference type="EMBL" id="FUWS01000002">
    <property type="protein sequence ID" value="SJZ60668.1"/>
    <property type="molecule type" value="Genomic_DNA"/>
</dbReference>
<dbReference type="CDD" id="cd16917">
    <property type="entry name" value="HATPase_UhpB-NarQ-NarX-like"/>
    <property type="match status" value="1"/>
</dbReference>
<dbReference type="OrthoDB" id="227596at2"/>
<evidence type="ECO:0000313" key="12">
    <source>
        <dbReference type="EMBL" id="SJZ60668.1"/>
    </source>
</evidence>
<protein>
    <recommendedName>
        <fullName evidence="2">histidine kinase</fullName>
        <ecNumber evidence="2">2.7.13.3</ecNumber>
    </recommendedName>
</protein>
<dbReference type="InterPro" id="IPR036890">
    <property type="entry name" value="HATPase_C_sf"/>
</dbReference>
<dbReference type="Proteomes" id="UP000190637">
    <property type="component" value="Unassembled WGS sequence"/>
</dbReference>
<evidence type="ECO:0000256" key="5">
    <source>
        <dbReference type="ARBA" id="ARBA00022741"/>
    </source>
</evidence>
<keyword evidence="8" id="KW-0902">Two-component regulatory system</keyword>
<dbReference type="GO" id="GO:0000155">
    <property type="term" value="F:phosphorelay sensor kinase activity"/>
    <property type="evidence" value="ECO:0007669"/>
    <property type="project" value="InterPro"/>
</dbReference>
<keyword evidence="3" id="KW-0597">Phosphoprotein</keyword>
<feature type="domain" description="Signal transduction histidine kinase subgroup 3 dimerisation and phosphoacceptor" evidence="11">
    <location>
        <begin position="189"/>
        <end position="253"/>
    </location>
</feature>
<gene>
    <name evidence="12" type="ORF">SAMN02745673_00899</name>
</gene>
<dbReference type="SUPFAM" id="SSF55874">
    <property type="entry name" value="ATPase domain of HSP90 chaperone/DNA topoisomerase II/histidine kinase"/>
    <property type="match status" value="1"/>
</dbReference>
<feature type="transmembrane region" description="Helical" evidence="9">
    <location>
        <begin position="74"/>
        <end position="97"/>
    </location>
</feature>
<evidence type="ECO:0000256" key="1">
    <source>
        <dbReference type="ARBA" id="ARBA00000085"/>
    </source>
</evidence>
<dbReference type="InterPro" id="IPR003594">
    <property type="entry name" value="HATPase_dom"/>
</dbReference>
<evidence type="ECO:0000256" key="6">
    <source>
        <dbReference type="ARBA" id="ARBA00022777"/>
    </source>
</evidence>
<keyword evidence="4" id="KW-0808">Transferase</keyword>
<dbReference type="GO" id="GO:0016020">
    <property type="term" value="C:membrane"/>
    <property type="evidence" value="ECO:0007669"/>
    <property type="project" value="InterPro"/>
</dbReference>
<evidence type="ECO:0000256" key="4">
    <source>
        <dbReference type="ARBA" id="ARBA00022679"/>
    </source>
</evidence>
<dbReference type="STRING" id="1122192.SAMN02745673_00899"/>
<evidence type="ECO:0000256" key="3">
    <source>
        <dbReference type="ARBA" id="ARBA00022553"/>
    </source>
</evidence>
<dbReference type="Pfam" id="PF07730">
    <property type="entry name" value="HisKA_3"/>
    <property type="match status" value="1"/>
</dbReference>
<evidence type="ECO:0000256" key="7">
    <source>
        <dbReference type="ARBA" id="ARBA00022840"/>
    </source>
</evidence>
<dbReference type="Pfam" id="PF02518">
    <property type="entry name" value="HATPase_c"/>
    <property type="match status" value="1"/>
</dbReference>
<dbReference type="GO" id="GO:0005524">
    <property type="term" value="F:ATP binding"/>
    <property type="evidence" value="ECO:0007669"/>
    <property type="project" value="UniProtKB-KW"/>
</dbReference>
<feature type="transmembrane region" description="Helical" evidence="9">
    <location>
        <begin position="50"/>
        <end position="68"/>
    </location>
</feature>
<keyword evidence="9" id="KW-0812">Transmembrane</keyword>
<dbReference type="InterPro" id="IPR011712">
    <property type="entry name" value="Sig_transdc_His_kin_sub3_dim/P"/>
</dbReference>
<dbReference type="Gene3D" id="3.30.565.10">
    <property type="entry name" value="Histidine kinase-like ATPase, C-terminal domain"/>
    <property type="match status" value="1"/>
</dbReference>
<feature type="transmembrane region" description="Helical" evidence="9">
    <location>
        <begin position="20"/>
        <end position="38"/>
    </location>
</feature>
<keyword evidence="9" id="KW-1133">Transmembrane helix</keyword>
<feature type="transmembrane region" description="Helical" evidence="9">
    <location>
        <begin position="421"/>
        <end position="446"/>
    </location>
</feature>
<evidence type="ECO:0000256" key="8">
    <source>
        <dbReference type="ARBA" id="ARBA00023012"/>
    </source>
</evidence>